<gene>
    <name evidence="1" type="ORF">C7B82_19860</name>
</gene>
<keyword evidence="2" id="KW-1185">Reference proteome</keyword>
<dbReference type="OrthoDB" id="422458at2"/>
<dbReference type="Proteomes" id="UP000239576">
    <property type="component" value="Unassembled WGS sequence"/>
</dbReference>
<dbReference type="AlphaFoldDB" id="A0A2T1E0Z6"/>
<organism evidence="1 2">
    <name type="scientific">Stenomitos frigidus ULC18</name>
    <dbReference type="NCBI Taxonomy" id="2107698"/>
    <lineage>
        <taxon>Bacteria</taxon>
        <taxon>Bacillati</taxon>
        <taxon>Cyanobacteriota</taxon>
        <taxon>Cyanophyceae</taxon>
        <taxon>Leptolyngbyales</taxon>
        <taxon>Leptolyngbyaceae</taxon>
        <taxon>Stenomitos</taxon>
    </lineage>
</organism>
<reference evidence="1 2" key="2">
    <citation type="submission" date="2018-03" db="EMBL/GenBank/DDBJ databases">
        <title>The ancient ancestry and fast evolution of plastids.</title>
        <authorList>
            <person name="Moore K.R."/>
            <person name="Magnabosco C."/>
            <person name="Momper L."/>
            <person name="Gold D.A."/>
            <person name="Bosak T."/>
            <person name="Fournier G.P."/>
        </authorList>
    </citation>
    <scope>NUCLEOTIDE SEQUENCE [LARGE SCALE GENOMIC DNA]</scope>
    <source>
        <strain evidence="1 2">ULC18</strain>
    </source>
</reference>
<evidence type="ECO:0000313" key="2">
    <source>
        <dbReference type="Proteomes" id="UP000239576"/>
    </source>
</evidence>
<evidence type="ECO:0000313" key="1">
    <source>
        <dbReference type="EMBL" id="PSB26371.1"/>
    </source>
</evidence>
<accession>A0A2T1E0Z6</accession>
<reference evidence="2" key="1">
    <citation type="submission" date="2018-02" db="EMBL/GenBank/DDBJ databases">
        <authorList>
            <person name="Moore K."/>
            <person name="Momper L."/>
        </authorList>
    </citation>
    <scope>NUCLEOTIDE SEQUENCE [LARGE SCALE GENOMIC DNA]</scope>
    <source>
        <strain evidence="2">ULC18</strain>
    </source>
</reference>
<name>A0A2T1E0Z6_9CYAN</name>
<comment type="caution">
    <text evidence="1">The sequence shown here is derived from an EMBL/GenBank/DDBJ whole genome shotgun (WGS) entry which is preliminary data.</text>
</comment>
<dbReference type="RefSeq" id="WP_106258019.1">
    <property type="nucleotide sequence ID" value="NZ_CAWNSW010000043.1"/>
</dbReference>
<protein>
    <submittedName>
        <fullName evidence="1">Uncharacterized protein</fullName>
    </submittedName>
</protein>
<dbReference type="EMBL" id="PVWK01000108">
    <property type="protein sequence ID" value="PSB26371.1"/>
    <property type="molecule type" value="Genomic_DNA"/>
</dbReference>
<proteinExistence type="predicted"/>
<sequence length="183" mass="19854">MRNSFINAISPWVSQMNRSRHWLAGLSLSVGLLGAALLPTVSPAIAAAEVAPKPQAAAKQVLPDGVYLYGQSAQPDQIGQGYFVFEAKQGQVVGALYMPRSSFDCTSGKFQGDQLSLRVVNSYDRTANPFEIALEKTSNVAAQGNPAFQDIGLQGFQRLSKVSENDYRMLKVCKADLQKQAKK</sequence>